<dbReference type="EMBL" id="CP121472">
    <property type="protein sequence ID" value="WPL19114.1"/>
    <property type="molecule type" value="Genomic_DNA"/>
</dbReference>
<organism evidence="1 2">
    <name type="scientific">Thiorhodovibrio winogradskyi</name>
    <dbReference type="NCBI Taxonomy" id="77007"/>
    <lineage>
        <taxon>Bacteria</taxon>
        <taxon>Pseudomonadati</taxon>
        <taxon>Pseudomonadota</taxon>
        <taxon>Gammaproteobacteria</taxon>
        <taxon>Chromatiales</taxon>
        <taxon>Chromatiaceae</taxon>
        <taxon>Thiorhodovibrio</taxon>
    </lineage>
</organism>
<accession>A0ABZ0SEM6</accession>
<evidence type="ECO:0000313" key="1">
    <source>
        <dbReference type="EMBL" id="WPL19114.1"/>
    </source>
</evidence>
<proteinExistence type="predicted"/>
<name>A0ABZ0SEM6_9GAMM</name>
<evidence type="ECO:0008006" key="3">
    <source>
        <dbReference type="Google" id="ProtNLM"/>
    </source>
</evidence>
<keyword evidence="2" id="KW-1185">Reference proteome</keyword>
<evidence type="ECO:0000313" key="2">
    <source>
        <dbReference type="Proteomes" id="UP001432180"/>
    </source>
</evidence>
<dbReference type="Proteomes" id="UP001432180">
    <property type="component" value="Chromosome"/>
</dbReference>
<protein>
    <recommendedName>
        <fullName evidence="3">PEP-CTERM protein-sorting domain-containing protein</fullName>
    </recommendedName>
</protein>
<reference evidence="1 2" key="1">
    <citation type="journal article" date="2023" name="Microorganisms">
        <title>Thiorhodovibrio frisius and Trv. litoralis spp. nov., Two Novel Members from a Clade of Fastidious Purple Sulfur Bacteria That Exhibit Unique Red-Shifted Light-Harvesting Capabilities.</title>
        <authorList>
            <person name="Methner A."/>
            <person name="Kuzyk S.B."/>
            <person name="Petersen J."/>
            <person name="Bauer S."/>
            <person name="Brinkmann H."/>
            <person name="Sichau K."/>
            <person name="Wanner G."/>
            <person name="Wolf J."/>
            <person name="Neumann-Schaal M."/>
            <person name="Henke P."/>
            <person name="Tank M."/>
            <person name="Sproer C."/>
            <person name="Bunk B."/>
            <person name="Overmann J."/>
        </authorList>
    </citation>
    <scope>NUCLEOTIDE SEQUENCE [LARGE SCALE GENOMIC DNA]</scope>
    <source>
        <strain evidence="1 2">DSM 6702</strain>
    </source>
</reference>
<sequence>MTAFKDIAIKKADKNGSTPWYSPISTASAATLALLLNATVTLASPIYDPDTSDTVNYVEDESLGTVDIDIVDGIFSNGSDTLKIIFNDGDTDKEAWVKAGAFGGAVTPGDTDPFDPKDLYRSDDDVIFYCVDLFANLKTHKSTYTVLPIEDGAPLDTNVNGKAVSRDFGNLLSFLGALNWVLSRDQYGFKFEDQNWLNPSSGNMSAAIQVGIWESLYDSSSGMDIAGGNFKVTHLANVDGLNDNQTLLDSVFNRMDDSNNVALANDKVLLFHSSDGQDLIADPVDVPAPATLPLLLGGLLLLGNFGRRLNGPQR</sequence>
<dbReference type="RefSeq" id="WP_328984860.1">
    <property type="nucleotide sequence ID" value="NZ_CP121472.1"/>
</dbReference>
<gene>
    <name evidence="1" type="ORF">Thiowin_04218</name>
</gene>